<dbReference type="AlphaFoldDB" id="A0AAN4Z245"/>
<evidence type="ECO:0000256" key="1">
    <source>
        <dbReference type="SAM" id="MobiDB-lite"/>
    </source>
</evidence>
<reference evidence="3" key="1">
    <citation type="submission" date="2022-10" db="EMBL/GenBank/DDBJ databases">
        <title>Genome assembly of Pristionchus species.</title>
        <authorList>
            <person name="Yoshida K."/>
            <person name="Sommer R.J."/>
        </authorList>
    </citation>
    <scope>NUCLEOTIDE SEQUENCE [LARGE SCALE GENOMIC DNA]</scope>
    <source>
        <strain evidence="3">RS5460</strain>
    </source>
</reference>
<keyword evidence="3" id="KW-1185">Reference proteome</keyword>
<accession>A0AAN4Z245</accession>
<feature type="region of interest" description="Disordered" evidence="1">
    <location>
        <begin position="203"/>
        <end position="265"/>
    </location>
</feature>
<organism evidence="2 3">
    <name type="scientific">Pristionchus mayeri</name>
    <dbReference type="NCBI Taxonomy" id="1317129"/>
    <lineage>
        <taxon>Eukaryota</taxon>
        <taxon>Metazoa</taxon>
        <taxon>Ecdysozoa</taxon>
        <taxon>Nematoda</taxon>
        <taxon>Chromadorea</taxon>
        <taxon>Rhabditida</taxon>
        <taxon>Rhabditina</taxon>
        <taxon>Diplogasteromorpha</taxon>
        <taxon>Diplogasteroidea</taxon>
        <taxon>Neodiplogasteridae</taxon>
        <taxon>Pristionchus</taxon>
    </lineage>
</organism>
<proteinExistence type="predicted"/>
<feature type="compositionally biased region" description="Acidic residues" evidence="1">
    <location>
        <begin position="254"/>
        <end position="265"/>
    </location>
</feature>
<protein>
    <submittedName>
        <fullName evidence="2">Uncharacterized protein</fullName>
    </submittedName>
</protein>
<evidence type="ECO:0000313" key="2">
    <source>
        <dbReference type="EMBL" id="GMR31166.1"/>
    </source>
</evidence>
<feature type="compositionally biased region" description="Low complexity" evidence="1">
    <location>
        <begin position="204"/>
        <end position="217"/>
    </location>
</feature>
<sequence>MRKGLQKQDRQDRVLWLHQIYGCRPSRKHYMSENSDWDLDSYDQNEMLKDHDSRIESLEKEMRQVKSLRDKPTSREKMLNIELEKVKSKNVGYLATITDLRKKLAESDNRLLDVESHRRQHVIESVVNEVKDYMANLKPTVDDAEIQTSSLSRLDRALEEYQKRTKDQFLSFMNKWTYCQAKADQKLQQVHLLKVMEEVRLQASSNTSNPTTVNTESPARSGGKKRRLHDVEDSNEDVLTTAKKDIPSVPEETASFEEEKDNMQE</sequence>
<comment type="caution">
    <text evidence="2">The sequence shown here is derived from an EMBL/GenBank/DDBJ whole genome shotgun (WGS) entry which is preliminary data.</text>
</comment>
<evidence type="ECO:0000313" key="3">
    <source>
        <dbReference type="Proteomes" id="UP001328107"/>
    </source>
</evidence>
<dbReference type="EMBL" id="BTRK01000001">
    <property type="protein sequence ID" value="GMR31166.1"/>
    <property type="molecule type" value="Genomic_DNA"/>
</dbReference>
<name>A0AAN4Z245_9BILA</name>
<dbReference type="Proteomes" id="UP001328107">
    <property type="component" value="Unassembled WGS sequence"/>
</dbReference>
<gene>
    <name evidence="2" type="ORF">PMAYCL1PPCAC_01361</name>
</gene>